<keyword evidence="1" id="KW-1133">Transmembrane helix</keyword>
<dbReference type="InterPro" id="IPR025324">
    <property type="entry name" value="DUF4230"/>
</dbReference>
<protein>
    <recommendedName>
        <fullName evidence="6">DUF4230 domain-containing protein</fullName>
    </recommendedName>
</protein>
<evidence type="ECO:0000313" key="4">
    <source>
        <dbReference type="Proteomes" id="UP000198779"/>
    </source>
</evidence>
<evidence type="ECO:0000313" key="3">
    <source>
        <dbReference type="EMBL" id="SDO24845.1"/>
    </source>
</evidence>
<gene>
    <name evidence="3" type="ORF">SAMN04487900_11295</name>
    <name evidence="2" type="ORF">SAMN04487901_10724</name>
</gene>
<reference evidence="3 4" key="1">
    <citation type="submission" date="2016-10" db="EMBL/GenBank/DDBJ databases">
        <authorList>
            <person name="Varghese N."/>
            <person name="Submissions S."/>
        </authorList>
    </citation>
    <scope>NUCLEOTIDE SEQUENCE</scope>
    <source>
        <strain evidence="3">BP1-145</strain>
        <strain evidence="4">BP1-148</strain>
    </source>
</reference>
<dbReference type="AlphaFoldDB" id="A0A1H0I099"/>
<accession>A0A1G7W1W4</accession>
<evidence type="ECO:0000256" key="1">
    <source>
        <dbReference type="SAM" id="Phobius"/>
    </source>
</evidence>
<evidence type="ECO:0000313" key="5">
    <source>
        <dbReference type="Proteomes" id="UP000199134"/>
    </source>
</evidence>
<dbReference type="Proteomes" id="UP000199134">
    <property type="component" value="Unassembled WGS sequence"/>
</dbReference>
<dbReference type="EMBL" id="FNCQ01000007">
    <property type="protein sequence ID" value="SDG65956.1"/>
    <property type="molecule type" value="Genomic_DNA"/>
</dbReference>
<keyword evidence="4" id="KW-1185">Reference proteome</keyword>
<dbReference type="STRING" id="645274.SAMN04487901_10724"/>
<evidence type="ECO:0008006" key="6">
    <source>
        <dbReference type="Google" id="ProtNLM"/>
    </source>
</evidence>
<sequence>MTCGGIAAIVLVFVLTLGLIGLFFFDKLSDRLPGLHSEDTSEMIMTPSEIESIRRIGQWEFMAINDEELVDTVRKGFFSDDHLVRIYYGTIRLGLDLSDFDASRISRHEDSLAVRLPQITLLDNHFIDEARTQSFHESGSWSNHDRQALYERARHKMKTRCITPATCEGARQLAESQVRRLLMAMGYEKVSISFDEPQQQ</sequence>
<keyword evidence="1" id="KW-0812">Transmembrane</keyword>
<dbReference type="Pfam" id="PF14014">
    <property type="entry name" value="DUF4230"/>
    <property type="match status" value="1"/>
</dbReference>
<accession>A0A1H0I099</accession>
<proteinExistence type="predicted"/>
<feature type="transmembrane region" description="Helical" evidence="1">
    <location>
        <begin position="6"/>
        <end position="25"/>
    </location>
</feature>
<reference evidence="2 5" key="2">
    <citation type="submission" date="2016-10" db="EMBL/GenBank/DDBJ databases">
        <authorList>
            <person name="de Groot N.N."/>
        </authorList>
    </citation>
    <scope>NUCLEOTIDE SEQUENCE [LARGE SCALE GENOMIC DNA]</scope>
    <source>
        <strain evidence="5">BP1-145</strain>
        <strain evidence="2">BP1-148</strain>
    </source>
</reference>
<dbReference type="EMBL" id="FNIW01000012">
    <property type="protein sequence ID" value="SDO24845.1"/>
    <property type="molecule type" value="Genomic_DNA"/>
</dbReference>
<keyword evidence="1" id="KW-0472">Membrane</keyword>
<dbReference type="Proteomes" id="UP000198779">
    <property type="component" value="Unassembled WGS sequence"/>
</dbReference>
<evidence type="ECO:0000313" key="2">
    <source>
        <dbReference type="EMBL" id="SDG65956.1"/>
    </source>
</evidence>
<name>A0A1H0I099_9BACT</name>
<organism evidence="3 5">
    <name type="scientific">Prevotella communis</name>
    <dbReference type="NCBI Taxonomy" id="2913614"/>
    <lineage>
        <taxon>Bacteria</taxon>
        <taxon>Pseudomonadati</taxon>
        <taxon>Bacteroidota</taxon>
        <taxon>Bacteroidia</taxon>
        <taxon>Bacteroidales</taxon>
        <taxon>Prevotellaceae</taxon>
        <taxon>Prevotella</taxon>
    </lineage>
</organism>